<evidence type="ECO:0000313" key="4">
    <source>
        <dbReference type="EMBL" id="PUZ29572.1"/>
    </source>
</evidence>
<evidence type="ECO:0000256" key="2">
    <source>
        <dbReference type="ARBA" id="ARBA00023136"/>
    </source>
</evidence>
<comment type="subcellular location">
    <subcellularLocation>
        <location evidence="1">Membrane</location>
    </subcellularLocation>
</comment>
<protein>
    <recommendedName>
        <fullName evidence="3">Beta-lactamase-related domain-containing protein</fullName>
    </recommendedName>
</protein>
<dbReference type="Gene3D" id="3.40.710.10">
    <property type="entry name" value="DD-peptidase/beta-lactamase superfamily"/>
    <property type="match status" value="1"/>
</dbReference>
<dbReference type="Pfam" id="PF13715">
    <property type="entry name" value="CarbopepD_reg_2"/>
    <property type="match status" value="1"/>
</dbReference>
<dbReference type="PANTHER" id="PTHR46825:SF11">
    <property type="entry name" value="PENICILLIN-BINDING PROTEIN 4"/>
    <property type="match status" value="1"/>
</dbReference>
<dbReference type="SUPFAM" id="SSF49464">
    <property type="entry name" value="Carboxypeptidase regulatory domain-like"/>
    <property type="match status" value="1"/>
</dbReference>
<proteinExistence type="predicted"/>
<reference evidence="4 5" key="1">
    <citation type="submission" date="2018-04" db="EMBL/GenBank/DDBJ databases">
        <title>Chitinophaga fuyangensis sp. nov., isolated from soil in a chemical factory.</title>
        <authorList>
            <person name="Chen K."/>
        </authorList>
    </citation>
    <scope>NUCLEOTIDE SEQUENCE [LARGE SCALE GENOMIC DNA]</scope>
    <source>
        <strain evidence="4 5">LY-1</strain>
    </source>
</reference>
<dbReference type="InterPro" id="IPR008969">
    <property type="entry name" value="CarboxyPept-like_regulatory"/>
</dbReference>
<sequence length="775" mass="87730">MAGFIFLYIKFGKPETSIMPLRFLVFILLLPAISVRAQSPLRTIQGCVTGADQQPIAYATIRLSGKGIGTAANELGQFVLRFPMTQKVDTLEVSAIGYLSRKVTVQHAQENVTVMMPVNADTLRQVTVTYYDPLKVIAKAISRIPENYITTPHVLRGFYRQTSMKGNTPLQLSEAVFDLFNYGYADPRQDIFQLVKARDDKNERDFHGIEFGQSPGSIFQDDIVKRVANSDILGREGMKRHRYAVTGVVDHNGRPAYEISFSERLGEKEHTFRGHFLVDTATYAFVYFDFGMSPAARQAFKLGTASQRIIMKMLGVELDVLADRDRISYQRMGNKWVFGGDVGDYKVYIKWPRRHYDYPAVMRFNYVVTSVDTSRKTPFTEVMRTDEHINDHDSKGEAVFWKDYNIMLPDRNTEALIRQIHTINQQEQLKARFETMAQRLPRNAALRLDSLLSFYHRQGAFNGTALIYDHGEVLLDKSYGWADRTKNTVADRHTTYRIGSLSKSFTGLIINQLMAAGQVDVHAPVSRYLPWYVHGSVTIEQLLTHQSGIPDYFNRDAYKQQLLEHSFNLETVVRNFCSDTLEFKSGTAFGYSNTNYTVLALVAQQVTGVPFADLLRDRIFVPAGMTDAFWGATAGHPGQAMGYIDDVPEPRYDPGNTTGAGGISAAAADLLHLHEALQQHTLLSKAATDTMFLPRVAFKEYGAWYDYGWMTDESYFNLPGKHTVQYHPGTDLGFFTMYLRVPDTNSCIVLLNNTGDFPRYELADLALGILAKYRW</sequence>
<gene>
    <name evidence="4" type="ORF">DCC81_09045</name>
</gene>
<dbReference type="GO" id="GO:0016020">
    <property type="term" value="C:membrane"/>
    <property type="evidence" value="ECO:0007669"/>
    <property type="project" value="UniProtKB-SubCell"/>
</dbReference>
<dbReference type="EMBL" id="QCYK01000001">
    <property type="protein sequence ID" value="PUZ29572.1"/>
    <property type="molecule type" value="Genomic_DNA"/>
</dbReference>
<accession>A0A2T7BPH8</accession>
<dbReference type="InterPro" id="IPR012338">
    <property type="entry name" value="Beta-lactam/transpept-like"/>
</dbReference>
<name>A0A2T7BPH8_9BACT</name>
<dbReference type="SUPFAM" id="SSF56601">
    <property type="entry name" value="beta-lactamase/transpeptidase-like"/>
    <property type="match status" value="1"/>
</dbReference>
<keyword evidence="5" id="KW-1185">Reference proteome</keyword>
<organism evidence="4 5">
    <name type="scientific">Chitinophaga parva</name>
    <dbReference type="NCBI Taxonomy" id="2169414"/>
    <lineage>
        <taxon>Bacteria</taxon>
        <taxon>Pseudomonadati</taxon>
        <taxon>Bacteroidota</taxon>
        <taxon>Chitinophagia</taxon>
        <taxon>Chitinophagales</taxon>
        <taxon>Chitinophagaceae</taxon>
        <taxon>Chitinophaga</taxon>
    </lineage>
</organism>
<dbReference type="Gene3D" id="2.60.40.1120">
    <property type="entry name" value="Carboxypeptidase-like, regulatory domain"/>
    <property type="match status" value="1"/>
</dbReference>
<dbReference type="Pfam" id="PF00144">
    <property type="entry name" value="Beta-lactamase"/>
    <property type="match status" value="1"/>
</dbReference>
<dbReference type="InterPro" id="IPR001466">
    <property type="entry name" value="Beta-lactam-related"/>
</dbReference>
<evidence type="ECO:0000256" key="1">
    <source>
        <dbReference type="ARBA" id="ARBA00004370"/>
    </source>
</evidence>
<keyword evidence="2" id="KW-0472">Membrane</keyword>
<dbReference type="InterPro" id="IPR050491">
    <property type="entry name" value="AmpC-like"/>
</dbReference>
<evidence type="ECO:0000313" key="5">
    <source>
        <dbReference type="Proteomes" id="UP000244450"/>
    </source>
</evidence>
<comment type="caution">
    <text evidence="4">The sequence shown here is derived from an EMBL/GenBank/DDBJ whole genome shotgun (WGS) entry which is preliminary data.</text>
</comment>
<dbReference type="PANTHER" id="PTHR46825">
    <property type="entry name" value="D-ALANYL-D-ALANINE-CARBOXYPEPTIDASE/ENDOPEPTIDASE AMPH"/>
    <property type="match status" value="1"/>
</dbReference>
<feature type="domain" description="Beta-lactamase-related" evidence="3">
    <location>
        <begin position="461"/>
        <end position="763"/>
    </location>
</feature>
<dbReference type="Proteomes" id="UP000244450">
    <property type="component" value="Unassembled WGS sequence"/>
</dbReference>
<dbReference type="AlphaFoldDB" id="A0A2T7BPH8"/>
<evidence type="ECO:0000259" key="3">
    <source>
        <dbReference type="Pfam" id="PF00144"/>
    </source>
</evidence>